<comment type="subunit">
    <text evidence="1">Forms a complex with the RNAP catalytic core and with free principal sigma factors.</text>
</comment>
<evidence type="ECO:0000313" key="4">
    <source>
        <dbReference type="Proteomes" id="UP000613840"/>
    </source>
</evidence>
<feature type="binding site" evidence="1">
    <location>
        <position position="40"/>
    </location>
    <ligand>
        <name>Zn(2+)</name>
        <dbReference type="ChEBI" id="CHEBI:29105"/>
    </ligand>
</feature>
<feature type="binding site" evidence="1">
    <location>
        <position position="58"/>
    </location>
    <ligand>
        <name>Zn(2+)</name>
        <dbReference type="ChEBI" id="CHEBI:29105"/>
    </ligand>
</feature>
<keyword evidence="1" id="KW-0862">Zinc</keyword>
<dbReference type="InterPro" id="IPR038638">
    <property type="entry name" value="RbpA_sf"/>
</dbReference>
<dbReference type="HAMAP" id="MF_01483">
    <property type="entry name" value="RbpA"/>
    <property type="match status" value="1"/>
</dbReference>
<keyword evidence="1" id="KW-0805">Transcription regulation</keyword>
<comment type="caution">
    <text evidence="3">The sequence shown here is derived from an EMBL/GenBank/DDBJ whole genome shotgun (WGS) entry which is preliminary data.</text>
</comment>
<dbReference type="Pfam" id="PF13397">
    <property type="entry name" value="RbpA"/>
    <property type="match status" value="1"/>
</dbReference>
<accession>A0A917SAV6</accession>
<evidence type="ECO:0000313" key="3">
    <source>
        <dbReference type="EMBL" id="GGL68312.1"/>
    </source>
</evidence>
<comment type="function">
    <text evidence="1">Binds to RNA polymerase (RNAP), stimulating transcription from principal, but not alternative sigma factor promoters.</text>
</comment>
<dbReference type="Gene3D" id="2.20.28.270">
    <property type="entry name" value="RNA polymerase-binding protein A"/>
    <property type="match status" value="1"/>
</dbReference>
<comment type="similarity">
    <text evidence="1">Belongs to the RNA polymerase-binding protein RbpA family.</text>
</comment>
<feature type="region of interest" description="Disordered" evidence="2">
    <location>
        <begin position="1"/>
        <end position="23"/>
    </location>
</feature>
<reference evidence="3" key="2">
    <citation type="submission" date="2020-09" db="EMBL/GenBank/DDBJ databases">
        <authorList>
            <person name="Sun Q."/>
            <person name="Zhou Y."/>
        </authorList>
    </citation>
    <scope>NUCLEOTIDE SEQUENCE</scope>
    <source>
        <strain evidence="3">CGMCC 4.7306</strain>
    </source>
</reference>
<dbReference type="AlphaFoldDB" id="A0A917SAV6"/>
<evidence type="ECO:0000256" key="2">
    <source>
        <dbReference type="SAM" id="MobiDB-lite"/>
    </source>
</evidence>
<keyword evidence="1" id="KW-0479">Metal-binding</keyword>
<dbReference type="InterPro" id="IPR025182">
    <property type="entry name" value="RNApol-bd_RbpA"/>
</dbReference>
<dbReference type="Proteomes" id="UP000613840">
    <property type="component" value="Unassembled WGS sequence"/>
</dbReference>
<dbReference type="RefSeq" id="WP_188896029.1">
    <property type="nucleotide sequence ID" value="NZ_BMMZ01000006.1"/>
</dbReference>
<evidence type="ECO:0000256" key="1">
    <source>
        <dbReference type="HAMAP-Rule" id="MF_01483"/>
    </source>
</evidence>
<organism evidence="3 4">
    <name type="scientific">Microlunatus endophyticus</name>
    <dbReference type="NCBI Taxonomy" id="1716077"/>
    <lineage>
        <taxon>Bacteria</taxon>
        <taxon>Bacillati</taxon>
        <taxon>Actinomycetota</taxon>
        <taxon>Actinomycetes</taxon>
        <taxon>Propionibacteriales</taxon>
        <taxon>Propionibacteriaceae</taxon>
        <taxon>Microlunatus</taxon>
    </lineage>
</organism>
<dbReference type="GO" id="GO:0001000">
    <property type="term" value="F:bacterial-type RNA polymerase core enzyme binding"/>
    <property type="evidence" value="ECO:0007669"/>
    <property type="project" value="UniProtKB-UniRule"/>
</dbReference>
<comment type="cofactor">
    <cofactor evidence="1">
        <name>Zn(2+)</name>
        <dbReference type="ChEBI" id="CHEBI:29105"/>
    </cofactor>
    <text evidence="1">Bind 1 Zn(2+) per subunit.</text>
</comment>
<reference evidence="3" key="1">
    <citation type="journal article" date="2014" name="Int. J. Syst. Evol. Microbiol.">
        <title>Complete genome sequence of Corynebacterium casei LMG S-19264T (=DSM 44701T), isolated from a smear-ripened cheese.</title>
        <authorList>
            <consortium name="US DOE Joint Genome Institute (JGI-PGF)"/>
            <person name="Walter F."/>
            <person name="Albersmeier A."/>
            <person name="Kalinowski J."/>
            <person name="Ruckert C."/>
        </authorList>
    </citation>
    <scope>NUCLEOTIDE SEQUENCE</scope>
    <source>
        <strain evidence="3">CGMCC 4.7306</strain>
    </source>
</reference>
<name>A0A917SAV6_9ACTN</name>
<proteinExistence type="inferred from homology"/>
<dbReference type="GO" id="GO:0045893">
    <property type="term" value="P:positive regulation of DNA-templated transcription"/>
    <property type="evidence" value="ECO:0007669"/>
    <property type="project" value="UniProtKB-UniRule"/>
</dbReference>
<sequence length="119" mass="12802">MAGGGSAIRGSRVGAGPMGEAERGEAAPRLYVSYFCSNGHETRPAFAADAQAPETWDCPRCGLPANLDSSNPPPPPKNEPYKTHLAYVKERRSDSEAAEILTEALTALRDRRARGEVIY</sequence>
<keyword evidence="1" id="KW-0804">Transcription</keyword>
<gene>
    <name evidence="1 3" type="primary">rbpA</name>
    <name evidence="3" type="ORF">GCM10011575_28640</name>
</gene>
<feature type="binding site" evidence="1">
    <location>
        <position position="36"/>
    </location>
    <ligand>
        <name>Zn(2+)</name>
        <dbReference type="ChEBI" id="CHEBI:29105"/>
    </ligand>
</feature>
<dbReference type="GO" id="GO:0008270">
    <property type="term" value="F:zinc ion binding"/>
    <property type="evidence" value="ECO:0007669"/>
    <property type="project" value="UniProtKB-UniRule"/>
</dbReference>
<protein>
    <recommendedName>
        <fullName evidence="1">RNA polymerase-binding protein RbpA</fullName>
    </recommendedName>
</protein>
<dbReference type="EMBL" id="BMMZ01000006">
    <property type="protein sequence ID" value="GGL68312.1"/>
    <property type="molecule type" value="Genomic_DNA"/>
</dbReference>
<keyword evidence="4" id="KW-1185">Reference proteome</keyword>
<feature type="binding site" evidence="1">
    <location>
        <position position="61"/>
    </location>
    <ligand>
        <name>Zn(2+)</name>
        <dbReference type="ChEBI" id="CHEBI:29105"/>
    </ligand>
</feature>